<dbReference type="AlphaFoldDB" id="A0A8J2S9L3"/>
<proteinExistence type="predicted"/>
<accession>A0A8J2S9L3</accession>
<keyword evidence="3" id="KW-1185">Reference proteome</keyword>
<comment type="caution">
    <text evidence="2">The sequence shown here is derived from an EMBL/GenBank/DDBJ whole genome shotgun (WGS) entry which is preliminary data.</text>
</comment>
<protein>
    <submittedName>
        <fullName evidence="2">Uncharacterized protein</fullName>
    </submittedName>
</protein>
<evidence type="ECO:0000313" key="3">
    <source>
        <dbReference type="Proteomes" id="UP000789595"/>
    </source>
</evidence>
<sequence>MAANTLPPGRLKYLEGLAPDQATFQKYVEDEARSRGWVKPTELLPRAARSRRAPPPSPDPAPKKQGLKRRRETWEKLPSSSQKRSRRGGWRGAPLVLQTITNRAPQSLDSVVVACDDERVEGTAIAVVGDTVQVQPFAQGSEPLVVKKEETAVTVARAPEALEDVLAARRTPFFAPKVGPIFSGDSLLLKDGSMVVFLQPSSSSRIEVLELYKIDALPKHINRSTASTCDVVLSSTSREVSVTSVVGPVWVVSQDKARSGAYDGLARVYTLDQWFDGTSPALRPLPERCVASLIDDRPSTMSGLWDLLNVRVAVADAVGELLRGKKKKRRPLRLAPLKGGFKETRVPTTLDEFNKLVRVTCTYNVDTGELKLNARFEVKSPAEAGATNMKQFELDGVVYTITAATAASCEFREAYPVAGADVPTLTRPTSEVHALVAAYEE</sequence>
<reference evidence="2" key="1">
    <citation type="submission" date="2021-11" db="EMBL/GenBank/DDBJ databases">
        <authorList>
            <consortium name="Genoscope - CEA"/>
            <person name="William W."/>
        </authorList>
    </citation>
    <scope>NUCLEOTIDE SEQUENCE</scope>
</reference>
<evidence type="ECO:0000256" key="1">
    <source>
        <dbReference type="SAM" id="MobiDB-lite"/>
    </source>
</evidence>
<name>A0A8J2S9L3_9STRA</name>
<organism evidence="2 3">
    <name type="scientific">Pelagomonas calceolata</name>
    <dbReference type="NCBI Taxonomy" id="35677"/>
    <lineage>
        <taxon>Eukaryota</taxon>
        <taxon>Sar</taxon>
        <taxon>Stramenopiles</taxon>
        <taxon>Ochrophyta</taxon>
        <taxon>Pelagophyceae</taxon>
        <taxon>Pelagomonadales</taxon>
        <taxon>Pelagomonadaceae</taxon>
        <taxon>Pelagomonas</taxon>
    </lineage>
</organism>
<dbReference type="Proteomes" id="UP000789595">
    <property type="component" value="Unassembled WGS sequence"/>
</dbReference>
<evidence type="ECO:0000313" key="2">
    <source>
        <dbReference type="EMBL" id="CAH0368318.1"/>
    </source>
</evidence>
<dbReference type="EMBL" id="CAKKNE010000002">
    <property type="protein sequence ID" value="CAH0368318.1"/>
    <property type="molecule type" value="Genomic_DNA"/>
</dbReference>
<gene>
    <name evidence="2" type="ORF">PECAL_2P13800</name>
</gene>
<feature type="region of interest" description="Disordered" evidence="1">
    <location>
        <begin position="35"/>
        <end position="93"/>
    </location>
</feature>